<accession>A0A5D0MQ77</accession>
<feature type="domain" description="Tripartite ATP-independent periplasmic transporters DctQ component" evidence="10">
    <location>
        <begin position="27"/>
        <end position="157"/>
    </location>
</feature>
<organism evidence="11 12">
    <name type="scientific">Flexistipes sinusarabici</name>
    <dbReference type="NCBI Taxonomy" id="2352"/>
    <lineage>
        <taxon>Bacteria</taxon>
        <taxon>Pseudomonadati</taxon>
        <taxon>Deferribacterota</taxon>
        <taxon>Deferribacteres</taxon>
        <taxon>Deferribacterales</taxon>
        <taxon>Flexistipitaceae</taxon>
        <taxon>Flexistipes</taxon>
    </lineage>
</organism>
<dbReference type="PANTHER" id="PTHR35011:SF4">
    <property type="entry name" value="SLL1102 PROTEIN"/>
    <property type="match status" value="1"/>
</dbReference>
<evidence type="ECO:0000313" key="11">
    <source>
        <dbReference type="EMBL" id="TYB33813.1"/>
    </source>
</evidence>
<comment type="similarity">
    <text evidence="8">Belongs to the TRAP transporter small permease family.</text>
</comment>
<evidence type="ECO:0000256" key="6">
    <source>
        <dbReference type="ARBA" id="ARBA00022989"/>
    </source>
</evidence>
<dbReference type="GO" id="GO:0005886">
    <property type="term" value="C:plasma membrane"/>
    <property type="evidence" value="ECO:0007669"/>
    <property type="project" value="UniProtKB-SubCell"/>
</dbReference>
<comment type="caution">
    <text evidence="11">The sequence shown here is derived from an EMBL/GenBank/DDBJ whole genome shotgun (WGS) entry which is preliminary data.</text>
</comment>
<evidence type="ECO:0000256" key="8">
    <source>
        <dbReference type="ARBA" id="ARBA00038436"/>
    </source>
</evidence>
<evidence type="ECO:0000256" key="2">
    <source>
        <dbReference type="ARBA" id="ARBA00022448"/>
    </source>
</evidence>
<dbReference type="Proteomes" id="UP000323337">
    <property type="component" value="Unassembled WGS sequence"/>
</dbReference>
<gene>
    <name evidence="11" type="ORF">FXF49_04285</name>
</gene>
<evidence type="ECO:0000256" key="4">
    <source>
        <dbReference type="ARBA" id="ARBA00022519"/>
    </source>
</evidence>
<dbReference type="RefSeq" id="WP_303700666.1">
    <property type="nucleotide sequence ID" value="NZ_VSIV01000099.1"/>
</dbReference>
<dbReference type="InterPro" id="IPR055348">
    <property type="entry name" value="DctQ"/>
</dbReference>
<dbReference type="PANTHER" id="PTHR35011">
    <property type="entry name" value="2,3-DIKETO-L-GULONATE TRAP TRANSPORTER SMALL PERMEASE PROTEIN YIAM"/>
    <property type="match status" value="1"/>
</dbReference>
<evidence type="ECO:0000313" key="12">
    <source>
        <dbReference type="Proteomes" id="UP000323337"/>
    </source>
</evidence>
<evidence type="ECO:0000259" key="10">
    <source>
        <dbReference type="Pfam" id="PF04290"/>
    </source>
</evidence>
<proteinExistence type="inferred from homology"/>
<feature type="transmembrane region" description="Helical" evidence="9">
    <location>
        <begin position="12"/>
        <end position="33"/>
    </location>
</feature>
<dbReference type="EMBL" id="VSIV01000099">
    <property type="protein sequence ID" value="TYB33813.1"/>
    <property type="molecule type" value="Genomic_DNA"/>
</dbReference>
<name>A0A5D0MQ77_FLESI</name>
<keyword evidence="4" id="KW-0997">Cell inner membrane</keyword>
<evidence type="ECO:0000256" key="5">
    <source>
        <dbReference type="ARBA" id="ARBA00022692"/>
    </source>
</evidence>
<comment type="subcellular location">
    <subcellularLocation>
        <location evidence="1">Cell inner membrane</location>
        <topology evidence="1">Multi-pass membrane protein</topology>
    </subcellularLocation>
</comment>
<sequence>MLIKIESFFNGISKVLGYLTAFATVLMALNVFVDTMMRYLFHWGSVGMQEMEWHLLSVLILLGIPYTLMEEGHVRVDVIYDRLSHKKRAVINIIGTIVFIVTFSLLIATGSINFVVESFVSGETSNDPGGLPYRWIVKSLIPFSFFLLAFMSIGYIVKYINVFRHGDSLEKTEKDDIQEIL</sequence>
<keyword evidence="3" id="KW-1003">Cell membrane</keyword>
<feature type="transmembrane region" description="Helical" evidence="9">
    <location>
        <begin position="135"/>
        <end position="157"/>
    </location>
</feature>
<reference evidence="11 12" key="1">
    <citation type="submission" date="2019-08" db="EMBL/GenBank/DDBJ databases">
        <title>Genomic characterization of a novel candidate phylum (ARYD3) from a high temperature, high salinity tertiary oil reservoir in north central Oklahoma, USA.</title>
        <authorList>
            <person name="Youssef N.H."/>
            <person name="Yadav A."/>
            <person name="Elshahed M.S."/>
        </authorList>
    </citation>
    <scope>NUCLEOTIDE SEQUENCE [LARGE SCALE GENOMIC DNA]</scope>
    <source>
        <strain evidence="11">ARYD1</strain>
    </source>
</reference>
<protein>
    <submittedName>
        <fullName evidence="11">TRAP transporter small permease subunit</fullName>
    </submittedName>
</protein>
<evidence type="ECO:0000256" key="1">
    <source>
        <dbReference type="ARBA" id="ARBA00004429"/>
    </source>
</evidence>
<keyword evidence="7 9" id="KW-0472">Membrane</keyword>
<dbReference type="AlphaFoldDB" id="A0A5D0MQ77"/>
<feature type="transmembrane region" description="Helical" evidence="9">
    <location>
        <begin position="90"/>
        <end position="115"/>
    </location>
</feature>
<keyword evidence="5 9" id="KW-0812">Transmembrane</keyword>
<dbReference type="Pfam" id="PF04290">
    <property type="entry name" value="DctQ"/>
    <property type="match status" value="1"/>
</dbReference>
<keyword evidence="6 9" id="KW-1133">Transmembrane helix</keyword>
<evidence type="ECO:0000256" key="3">
    <source>
        <dbReference type="ARBA" id="ARBA00022475"/>
    </source>
</evidence>
<evidence type="ECO:0000256" key="7">
    <source>
        <dbReference type="ARBA" id="ARBA00023136"/>
    </source>
</evidence>
<evidence type="ECO:0000256" key="9">
    <source>
        <dbReference type="SAM" id="Phobius"/>
    </source>
</evidence>
<dbReference type="InterPro" id="IPR007387">
    <property type="entry name" value="TRAP_DctQ"/>
</dbReference>
<keyword evidence="2" id="KW-0813">Transport</keyword>